<comment type="caution">
    <text evidence="1">The sequence shown here is derived from an EMBL/GenBank/DDBJ whole genome shotgun (WGS) entry which is preliminary data.</text>
</comment>
<accession>A0A7J7G3H8</accession>
<dbReference type="Proteomes" id="UP000593564">
    <property type="component" value="Unassembled WGS sequence"/>
</dbReference>
<organism evidence="1 2">
    <name type="scientific">Camellia sinensis</name>
    <name type="common">Tea plant</name>
    <name type="synonym">Thea sinensis</name>
    <dbReference type="NCBI Taxonomy" id="4442"/>
    <lineage>
        <taxon>Eukaryota</taxon>
        <taxon>Viridiplantae</taxon>
        <taxon>Streptophyta</taxon>
        <taxon>Embryophyta</taxon>
        <taxon>Tracheophyta</taxon>
        <taxon>Spermatophyta</taxon>
        <taxon>Magnoliopsida</taxon>
        <taxon>eudicotyledons</taxon>
        <taxon>Gunneridae</taxon>
        <taxon>Pentapetalae</taxon>
        <taxon>asterids</taxon>
        <taxon>Ericales</taxon>
        <taxon>Theaceae</taxon>
        <taxon>Camellia</taxon>
    </lineage>
</organism>
<evidence type="ECO:0000313" key="1">
    <source>
        <dbReference type="EMBL" id="KAF5933846.1"/>
    </source>
</evidence>
<dbReference type="EMBL" id="JACBKZ010000014">
    <property type="protein sequence ID" value="KAF5933846.1"/>
    <property type="molecule type" value="Genomic_DNA"/>
</dbReference>
<gene>
    <name evidence="1" type="ORF">HYC85_030017</name>
</gene>
<name>A0A7J7G3H8_CAMSI</name>
<keyword evidence="2" id="KW-1185">Reference proteome</keyword>
<dbReference type="AlphaFoldDB" id="A0A7J7G3H8"/>
<evidence type="ECO:0000313" key="2">
    <source>
        <dbReference type="Proteomes" id="UP000593564"/>
    </source>
</evidence>
<protein>
    <submittedName>
        <fullName evidence="1">Uncharacterized protein</fullName>
    </submittedName>
</protein>
<reference evidence="1 2" key="2">
    <citation type="submission" date="2020-07" db="EMBL/GenBank/DDBJ databases">
        <title>Genome assembly of wild tea tree DASZ reveals pedigree and selection history of tea varieties.</title>
        <authorList>
            <person name="Zhang W."/>
        </authorList>
    </citation>
    <scope>NUCLEOTIDE SEQUENCE [LARGE SCALE GENOMIC DNA]</scope>
    <source>
        <strain evidence="2">cv. G240</strain>
        <tissue evidence="1">Leaf</tissue>
    </source>
</reference>
<sequence length="53" mass="6044">MSLSQTERRKLCQIEIKKQLAEVKPGKRVVSSLRFQGASENLNSMHISPTLFQ</sequence>
<proteinExistence type="predicted"/>
<reference evidence="2" key="1">
    <citation type="journal article" date="2020" name="Nat. Commun.">
        <title>Genome assembly of wild tea tree DASZ reveals pedigree and selection history of tea varieties.</title>
        <authorList>
            <person name="Zhang W."/>
            <person name="Zhang Y."/>
            <person name="Qiu H."/>
            <person name="Guo Y."/>
            <person name="Wan H."/>
            <person name="Zhang X."/>
            <person name="Scossa F."/>
            <person name="Alseekh S."/>
            <person name="Zhang Q."/>
            <person name="Wang P."/>
            <person name="Xu L."/>
            <person name="Schmidt M.H."/>
            <person name="Jia X."/>
            <person name="Li D."/>
            <person name="Zhu A."/>
            <person name="Guo F."/>
            <person name="Chen W."/>
            <person name="Ni D."/>
            <person name="Usadel B."/>
            <person name="Fernie A.R."/>
            <person name="Wen W."/>
        </authorList>
    </citation>
    <scope>NUCLEOTIDE SEQUENCE [LARGE SCALE GENOMIC DNA]</scope>
    <source>
        <strain evidence="2">cv. G240</strain>
    </source>
</reference>